<proteinExistence type="predicted"/>
<dbReference type="EMBL" id="AZBU02000001">
    <property type="protein sequence ID" value="TMS38919.1"/>
    <property type="molecule type" value="Genomic_DNA"/>
</dbReference>
<dbReference type="AlphaFoldDB" id="A0A4U8V0X1"/>
<dbReference type="Proteomes" id="UP000298663">
    <property type="component" value="Chromosome X"/>
</dbReference>
<reference evidence="1 2" key="2">
    <citation type="journal article" date="2019" name="G3 (Bethesda)">
        <title>Hybrid Assembly of the Genome of the Entomopathogenic Nematode Steinernema carpocapsae Identifies the X-Chromosome.</title>
        <authorList>
            <person name="Serra L."/>
            <person name="Macchietto M."/>
            <person name="Macias-Munoz A."/>
            <person name="McGill C.J."/>
            <person name="Rodriguez I.M."/>
            <person name="Rodriguez B."/>
            <person name="Murad R."/>
            <person name="Mortazavi A."/>
        </authorList>
    </citation>
    <scope>NUCLEOTIDE SEQUENCE [LARGE SCALE GENOMIC DNA]</scope>
    <source>
        <strain evidence="1 2">ALL</strain>
    </source>
</reference>
<gene>
    <name evidence="1" type="ORF">L596_005541</name>
</gene>
<accession>A0A4U8V0X1</accession>
<evidence type="ECO:0000313" key="2">
    <source>
        <dbReference type="Proteomes" id="UP000298663"/>
    </source>
</evidence>
<organism evidence="1 2">
    <name type="scientific">Steinernema carpocapsae</name>
    <name type="common">Entomopathogenic nematode</name>
    <dbReference type="NCBI Taxonomy" id="34508"/>
    <lineage>
        <taxon>Eukaryota</taxon>
        <taxon>Metazoa</taxon>
        <taxon>Ecdysozoa</taxon>
        <taxon>Nematoda</taxon>
        <taxon>Chromadorea</taxon>
        <taxon>Rhabditida</taxon>
        <taxon>Tylenchina</taxon>
        <taxon>Panagrolaimomorpha</taxon>
        <taxon>Strongyloidoidea</taxon>
        <taxon>Steinernematidae</taxon>
        <taxon>Steinernema</taxon>
    </lineage>
</organism>
<name>A0A4U8V0X1_STECR</name>
<sequence length="68" mass="7759">MDESFPPNVHRKGSAIVMRCSCEIWKWSSQSQVQGVAICSGDFRNPVFETLNCGTDLHEHIEETQDFE</sequence>
<dbReference type="EMBL" id="CM016762">
    <property type="protein sequence ID" value="TMS38919.1"/>
    <property type="molecule type" value="Genomic_DNA"/>
</dbReference>
<comment type="caution">
    <text evidence="1">The sequence shown here is derived from an EMBL/GenBank/DDBJ whole genome shotgun (WGS) entry which is preliminary data.</text>
</comment>
<keyword evidence="2" id="KW-1185">Reference proteome</keyword>
<protein>
    <submittedName>
        <fullName evidence="1">Uncharacterized protein</fullName>
    </submittedName>
</protein>
<reference evidence="1 2" key="1">
    <citation type="journal article" date="2015" name="Genome Biol.">
        <title>Comparative genomics of Steinernema reveals deeply conserved gene regulatory networks.</title>
        <authorList>
            <person name="Dillman A.R."/>
            <person name="Macchietto M."/>
            <person name="Porter C.F."/>
            <person name="Rogers A."/>
            <person name="Williams B."/>
            <person name="Antoshechkin I."/>
            <person name="Lee M.M."/>
            <person name="Goodwin Z."/>
            <person name="Lu X."/>
            <person name="Lewis E.E."/>
            <person name="Goodrich-Blair H."/>
            <person name="Stock S.P."/>
            <person name="Adams B.J."/>
            <person name="Sternberg P.W."/>
            <person name="Mortazavi A."/>
        </authorList>
    </citation>
    <scope>NUCLEOTIDE SEQUENCE [LARGE SCALE GENOMIC DNA]</scope>
    <source>
        <strain evidence="1 2">ALL</strain>
    </source>
</reference>
<evidence type="ECO:0000313" key="1">
    <source>
        <dbReference type="EMBL" id="TMS38919.1"/>
    </source>
</evidence>